<dbReference type="RefSeq" id="WP_377175173.1">
    <property type="nucleotide sequence ID" value="NZ_JBHTMY010000001.1"/>
</dbReference>
<dbReference type="InterPro" id="IPR021109">
    <property type="entry name" value="Peptidase_aspartic_dom_sf"/>
</dbReference>
<dbReference type="GO" id="GO:0016787">
    <property type="term" value="F:hydrolase activity"/>
    <property type="evidence" value="ECO:0007669"/>
    <property type="project" value="UniProtKB-KW"/>
</dbReference>
<dbReference type="InterPro" id="IPR034122">
    <property type="entry name" value="Retropepsin-like_bacterial"/>
</dbReference>
<keyword evidence="1" id="KW-0378">Hydrolase</keyword>
<evidence type="ECO:0000313" key="2">
    <source>
        <dbReference type="Proteomes" id="UP001597201"/>
    </source>
</evidence>
<keyword evidence="2" id="KW-1185">Reference proteome</keyword>
<dbReference type="Pfam" id="PF13650">
    <property type="entry name" value="Asp_protease_2"/>
    <property type="match status" value="1"/>
</dbReference>
<dbReference type="CDD" id="cd05483">
    <property type="entry name" value="retropepsin_like_bacteria"/>
    <property type="match status" value="1"/>
</dbReference>
<sequence length="152" mass="16831">MTKLTDFLSKQGYQKIKLKKINTNHFEIKAKVNKVKGNFILDTGASNSCVGFDMIENLSLDAEPTDQKASGAGSTNLETKLAKNNVVQIGKYKQPKVNLVLIDLSHINEALISQNADPVTGIIGADILFKGKAIIDYDKKYLYLKNKTEKNK</sequence>
<gene>
    <name evidence="1" type="ORF">ACFQ39_00055</name>
</gene>
<protein>
    <submittedName>
        <fullName evidence="1">Retropepsin-like aspartic protease</fullName>
        <ecNumber evidence="1">3.4.23.-</ecNumber>
    </submittedName>
</protein>
<evidence type="ECO:0000313" key="1">
    <source>
        <dbReference type="EMBL" id="MFD1313992.1"/>
    </source>
</evidence>
<organism evidence="1 2">
    <name type="scientific">Namhaeicola litoreus</name>
    <dbReference type="NCBI Taxonomy" id="1052145"/>
    <lineage>
        <taxon>Bacteria</taxon>
        <taxon>Pseudomonadati</taxon>
        <taxon>Bacteroidota</taxon>
        <taxon>Flavobacteriia</taxon>
        <taxon>Flavobacteriales</taxon>
        <taxon>Flavobacteriaceae</taxon>
        <taxon>Namhaeicola</taxon>
    </lineage>
</organism>
<accession>A0ABW3XWM5</accession>
<dbReference type="Gene3D" id="2.40.70.10">
    <property type="entry name" value="Acid Proteases"/>
    <property type="match status" value="1"/>
</dbReference>
<comment type="caution">
    <text evidence="1">The sequence shown here is derived from an EMBL/GenBank/DDBJ whole genome shotgun (WGS) entry which is preliminary data.</text>
</comment>
<proteinExistence type="predicted"/>
<reference evidence="2" key="1">
    <citation type="journal article" date="2019" name="Int. J. Syst. Evol. Microbiol.">
        <title>The Global Catalogue of Microorganisms (GCM) 10K type strain sequencing project: providing services to taxonomists for standard genome sequencing and annotation.</title>
        <authorList>
            <consortium name="The Broad Institute Genomics Platform"/>
            <consortium name="The Broad Institute Genome Sequencing Center for Infectious Disease"/>
            <person name="Wu L."/>
            <person name="Ma J."/>
        </authorList>
    </citation>
    <scope>NUCLEOTIDE SEQUENCE [LARGE SCALE GENOMIC DNA]</scope>
    <source>
        <strain evidence="2">CCUG 61485</strain>
    </source>
</reference>
<name>A0ABW3XWM5_9FLAO</name>
<dbReference type="Proteomes" id="UP001597201">
    <property type="component" value="Unassembled WGS sequence"/>
</dbReference>
<dbReference type="EC" id="3.4.23.-" evidence="1"/>
<dbReference type="EMBL" id="JBHTMY010000001">
    <property type="protein sequence ID" value="MFD1313992.1"/>
    <property type="molecule type" value="Genomic_DNA"/>
</dbReference>
<dbReference type="SUPFAM" id="SSF50630">
    <property type="entry name" value="Acid proteases"/>
    <property type="match status" value="1"/>
</dbReference>